<feature type="compositionally biased region" description="Polar residues" evidence="1">
    <location>
        <begin position="1"/>
        <end position="14"/>
    </location>
</feature>
<dbReference type="Proteomes" id="UP001396334">
    <property type="component" value="Unassembled WGS sequence"/>
</dbReference>
<sequence>MRESESIPQSNVENQKIKSIESPTRVAPNRPNSSQRTGEAAQKWKPTPLDKKNKKSHSFRPKNYVSAAGIEVFSSVSHTLFNLADTIEKGASYYLLNDSYSSLMQLMSTNEWRKTTIELSVIF</sequence>
<accession>A0ABR2SIE6</accession>
<organism evidence="2 3">
    <name type="scientific">Hibiscus sabdariffa</name>
    <name type="common">roselle</name>
    <dbReference type="NCBI Taxonomy" id="183260"/>
    <lineage>
        <taxon>Eukaryota</taxon>
        <taxon>Viridiplantae</taxon>
        <taxon>Streptophyta</taxon>
        <taxon>Embryophyta</taxon>
        <taxon>Tracheophyta</taxon>
        <taxon>Spermatophyta</taxon>
        <taxon>Magnoliopsida</taxon>
        <taxon>eudicotyledons</taxon>
        <taxon>Gunneridae</taxon>
        <taxon>Pentapetalae</taxon>
        <taxon>rosids</taxon>
        <taxon>malvids</taxon>
        <taxon>Malvales</taxon>
        <taxon>Malvaceae</taxon>
        <taxon>Malvoideae</taxon>
        <taxon>Hibiscus</taxon>
    </lineage>
</organism>
<comment type="caution">
    <text evidence="2">The sequence shown here is derived from an EMBL/GenBank/DDBJ whole genome shotgun (WGS) entry which is preliminary data.</text>
</comment>
<name>A0ABR2SIE6_9ROSI</name>
<evidence type="ECO:0000313" key="3">
    <source>
        <dbReference type="Proteomes" id="UP001396334"/>
    </source>
</evidence>
<keyword evidence="3" id="KW-1185">Reference proteome</keyword>
<dbReference type="EMBL" id="JBBPBN010000014">
    <property type="protein sequence ID" value="KAK9025036.1"/>
    <property type="molecule type" value="Genomic_DNA"/>
</dbReference>
<evidence type="ECO:0000313" key="2">
    <source>
        <dbReference type="EMBL" id="KAK9025036.1"/>
    </source>
</evidence>
<feature type="region of interest" description="Disordered" evidence="1">
    <location>
        <begin position="1"/>
        <end position="60"/>
    </location>
</feature>
<gene>
    <name evidence="2" type="ORF">V6N11_064937</name>
</gene>
<evidence type="ECO:0000256" key="1">
    <source>
        <dbReference type="SAM" id="MobiDB-lite"/>
    </source>
</evidence>
<reference evidence="2 3" key="1">
    <citation type="journal article" date="2024" name="G3 (Bethesda)">
        <title>Genome assembly of Hibiscus sabdariffa L. provides insights into metabolisms of medicinal natural products.</title>
        <authorList>
            <person name="Kim T."/>
        </authorList>
    </citation>
    <scope>NUCLEOTIDE SEQUENCE [LARGE SCALE GENOMIC DNA]</scope>
    <source>
        <strain evidence="2">TK-2024</strain>
        <tissue evidence="2">Old leaves</tissue>
    </source>
</reference>
<proteinExistence type="predicted"/>
<protein>
    <submittedName>
        <fullName evidence="2">Uncharacterized protein</fullName>
    </submittedName>
</protein>